<keyword evidence="2" id="KW-1133">Transmembrane helix</keyword>
<feature type="region of interest" description="Disordered" evidence="1">
    <location>
        <begin position="30"/>
        <end position="67"/>
    </location>
</feature>
<dbReference type="Proteomes" id="UP000054018">
    <property type="component" value="Unassembled WGS sequence"/>
</dbReference>
<evidence type="ECO:0000313" key="3">
    <source>
        <dbReference type="EMBL" id="KIK19966.1"/>
    </source>
</evidence>
<feature type="compositionally biased region" description="Basic and acidic residues" evidence="1">
    <location>
        <begin position="45"/>
        <end position="55"/>
    </location>
</feature>
<sequence>MYDAGANTSKYQLWLDARAREQAKWACTDRGTPTVDNQVLPQTLTEERKLSESHGTDTGADGEVANRSTRGLGRQAWYGGDGWVSRLMVISCPAAMVFVIRALSVQ</sequence>
<evidence type="ECO:0000313" key="4">
    <source>
        <dbReference type="Proteomes" id="UP000054018"/>
    </source>
</evidence>
<accession>A0A0C9YTF5</accession>
<organism evidence="3 4">
    <name type="scientific">Pisolithus microcarpus 441</name>
    <dbReference type="NCBI Taxonomy" id="765257"/>
    <lineage>
        <taxon>Eukaryota</taxon>
        <taxon>Fungi</taxon>
        <taxon>Dikarya</taxon>
        <taxon>Basidiomycota</taxon>
        <taxon>Agaricomycotina</taxon>
        <taxon>Agaricomycetes</taxon>
        <taxon>Agaricomycetidae</taxon>
        <taxon>Boletales</taxon>
        <taxon>Sclerodermatineae</taxon>
        <taxon>Pisolithaceae</taxon>
        <taxon>Pisolithus</taxon>
    </lineage>
</organism>
<evidence type="ECO:0000256" key="2">
    <source>
        <dbReference type="SAM" id="Phobius"/>
    </source>
</evidence>
<keyword evidence="2" id="KW-0812">Transmembrane</keyword>
<keyword evidence="4" id="KW-1185">Reference proteome</keyword>
<reference evidence="4" key="2">
    <citation type="submission" date="2015-01" db="EMBL/GenBank/DDBJ databases">
        <title>Evolutionary Origins and Diversification of the Mycorrhizal Mutualists.</title>
        <authorList>
            <consortium name="DOE Joint Genome Institute"/>
            <consortium name="Mycorrhizal Genomics Consortium"/>
            <person name="Kohler A."/>
            <person name="Kuo A."/>
            <person name="Nagy L.G."/>
            <person name="Floudas D."/>
            <person name="Copeland A."/>
            <person name="Barry K.W."/>
            <person name="Cichocki N."/>
            <person name="Veneault-Fourrey C."/>
            <person name="LaButti K."/>
            <person name="Lindquist E.A."/>
            <person name="Lipzen A."/>
            <person name="Lundell T."/>
            <person name="Morin E."/>
            <person name="Murat C."/>
            <person name="Riley R."/>
            <person name="Ohm R."/>
            <person name="Sun H."/>
            <person name="Tunlid A."/>
            <person name="Henrissat B."/>
            <person name="Grigoriev I.V."/>
            <person name="Hibbett D.S."/>
            <person name="Martin F."/>
        </authorList>
    </citation>
    <scope>NUCLEOTIDE SEQUENCE [LARGE SCALE GENOMIC DNA]</scope>
    <source>
        <strain evidence="4">441</strain>
    </source>
</reference>
<dbReference type="EMBL" id="KN833774">
    <property type="protein sequence ID" value="KIK19966.1"/>
    <property type="molecule type" value="Genomic_DNA"/>
</dbReference>
<gene>
    <name evidence="3" type="ORF">PISMIDRAFT_615962</name>
</gene>
<evidence type="ECO:0000256" key="1">
    <source>
        <dbReference type="SAM" id="MobiDB-lite"/>
    </source>
</evidence>
<name>A0A0C9YTF5_9AGAM</name>
<proteinExistence type="predicted"/>
<feature type="transmembrane region" description="Helical" evidence="2">
    <location>
        <begin position="83"/>
        <end position="103"/>
    </location>
</feature>
<protein>
    <submittedName>
        <fullName evidence="3">Unplaced genomic scaffold scaffold_90, whole genome shotgun sequence</fullName>
    </submittedName>
</protein>
<dbReference type="AlphaFoldDB" id="A0A0C9YTF5"/>
<keyword evidence="2" id="KW-0472">Membrane</keyword>
<reference evidence="3 4" key="1">
    <citation type="submission" date="2014-04" db="EMBL/GenBank/DDBJ databases">
        <authorList>
            <consortium name="DOE Joint Genome Institute"/>
            <person name="Kuo A."/>
            <person name="Kohler A."/>
            <person name="Costa M.D."/>
            <person name="Nagy L.G."/>
            <person name="Floudas D."/>
            <person name="Copeland A."/>
            <person name="Barry K.W."/>
            <person name="Cichocki N."/>
            <person name="Veneault-Fourrey C."/>
            <person name="LaButti K."/>
            <person name="Lindquist E.A."/>
            <person name="Lipzen A."/>
            <person name="Lundell T."/>
            <person name="Morin E."/>
            <person name="Murat C."/>
            <person name="Sun H."/>
            <person name="Tunlid A."/>
            <person name="Henrissat B."/>
            <person name="Grigoriev I.V."/>
            <person name="Hibbett D.S."/>
            <person name="Martin F."/>
            <person name="Nordberg H.P."/>
            <person name="Cantor M.N."/>
            <person name="Hua S.X."/>
        </authorList>
    </citation>
    <scope>NUCLEOTIDE SEQUENCE [LARGE SCALE GENOMIC DNA]</scope>
    <source>
        <strain evidence="3 4">441</strain>
    </source>
</reference>
<feature type="compositionally biased region" description="Polar residues" evidence="1">
    <location>
        <begin position="34"/>
        <end position="44"/>
    </location>
</feature>
<dbReference type="HOGENOM" id="CLU_2224275_0_0_1"/>